<keyword evidence="7" id="KW-0067">ATP-binding</keyword>
<keyword evidence="4" id="KW-1015">Disulfide bond</keyword>
<protein>
    <recommendedName>
        <fullName evidence="9">FAM20 C-terminal domain-containing protein</fullName>
    </recommendedName>
</protein>
<proteinExistence type="inferred from homology"/>
<dbReference type="GO" id="GO:0046872">
    <property type="term" value="F:metal ion binding"/>
    <property type="evidence" value="ECO:0007669"/>
    <property type="project" value="UniProtKB-KW"/>
</dbReference>
<feature type="domain" description="FAM20 C-terminal" evidence="9">
    <location>
        <begin position="6"/>
        <end position="130"/>
    </location>
</feature>
<dbReference type="GO" id="GO:0016773">
    <property type="term" value="F:phosphotransferase activity, alcohol group as acceptor"/>
    <property type="evidence" value="ECO:0007669"/>
    <property type="project" value="TreeGrafter"/>
</dbReference>
<evidence type="ECO:0000256" key="2">
    <source>
        <dbReference type="ARBA" id="ARBA00006557"/>
    </source>
</evidence>
<feature type="binding site" evidence="7">
    <location>
        <position position="41"/>
    </location>
    <ligand>
        <name>ATP</name>
        <dbReference type="ChEBI" id="CHEBI:30616"/>
    </ligand>
</feature>
<dbReference type="STRING" id="409849.ENSPMGP00000001002"/>
<comment type="subcellular location">
    <subcellularLocation>
        <location evidence="1">Golgi apparatus</location>
    </subcellularLocation>
</comment>
<organism evidence="10 11">
    <name type="scientific">Periophthalmus magnuspinnatus</name>
    <dbReference type="NCBI Taxonomy" id="409849"/>
    <lineage>
        <taxon>Eukaryota</taxon>
        <taxon>Metazoa</taxon>
        <taxon>Chordata</taxon>
        <taxon>Craniata</taxon>
        <taxon>Vertebrata</taxon>
        <taxon>Euteleostomi</taxon>
        <taxon>Actinopterygii</taxon>
        <taxon>Neopterygii</taxon>
        <taxon>Teleostei</taxon>
        <taxon>Neoteleostei</taxon>
        <taxon>Acanthomorphata</taxon>
        <taxon>Gobiaria</taxon>
        <taxon>Gobiiformes</taxon>
        <taxon>Gobioidei</taxon>
        <taxon>Gobiidae</taxon>
        <taxon>Oxudercinae</taxon>
        <taxon>Periophthalmus</taxon>
    </lineage>
</organism>
<evidence type="ECO:0000256" key="1">
    <source>
        <dbReference type="ARBA" id="ARBA00004555"/>
    </source>
</evidence>
<evidence type="ECO:0000259" key="9">
    <source>
        <dbReference type="Pfam" id="PF06702"/>
    </source>
</evidence>
<dbReference type="GO" id="GO:0005794">
    <property type="term" value="C:Golgi apparatus"/>
    <property type="evidence" value="ECO:0007669"/>
    <property type="project" value="UniProtKB-SubCell"/>
</dbReference>
<accession>A0A3B3Z8T0</accession>
<keyword evidence="8" id="KW-0479">Metal-binding</keyword>
<dbReference type="InterPro" id="IPR009581">
    <property type="entry name" value="FAM20_C"/>
</dbReference>
<dbReference type="PANTHER" id="PTHR12450:SF25">
    <property type="entry name" value="FAM20 C-TERMINAL DOMAIN-CONTAINING PROTEIN"/>
    <property type="match status" value="1"/>
</dbReference>
<name>A0A3B3Z8T0_9GOBI</name>
<dbReference type="Pfam" id="PF06702">
    <property type="entry name" value="Fam20C"/>
    <property type="match status" value="1"/>
</dbReference>
<comment type="cofactor">
    <cofactor evidence="8">
        <name>Mn(2+)</name>
        <dbReference type="ChEBI" id="CHEBI:29035"/>
    </cofactor>
</comment>
<keyword evidence="7" id="KW-0547">Nucleotide-binding</keyword>
<evidence type="ECO:0000256" key="4">
    <source>
        <dbReference type="ARBA" id="ARBA00023157"/>
    </source>
</evidence>
<feature type="binding site" evidence="7">
    <location>
        <position position="26"/>
    </location>
    <ligand>
        <name>ATP</name>
        <dbReference type="ChEBI" id="CHEBI:30616"/>
    </ligand>
</feature>
<evidence type="ECO:0000256" key="8">
    <source>
        <dbReference type="PIRSR" id="PIRSR624869-3"/>
    </source>
</evidence>
<keyword evidence="5" id="KW-0325">Glycoprotein</keyword>
<dbReference type="InterPro" id="IPR024869">
    <property type="entry name" value="FAM20"/>
</dbReference>
<keyword evidence="3" id="KW-0333">Golgi apparatus</keyword>
<keyword evidence="11" id="KW-1185">Reference proteome</keyword>
<comment type="similarity">
    <text evidence="2">Belongs to the FAM20 family.</text>
</comment>
<evidence type="ECO:0000313" key="10">
    <source>
        <dbReference type="Ensembl" id="ENSPMGP00000001002.1"/>
    </source>
</evidence>
<dbReference type="AlphaFoldDB" id="A0A3B3Z8T0"/>
<feature type="active site" evidence="6">
    <location>
        <position position="21"/>
    </location>
</feature>
<evidence type="ECO:0000256" key="7">
    <source>
        <dbReference type="PIRSR" id="PIRSR624869-2"/>
    </source>
</evidence>
<dbReference type="GO" id="GO:0005524">
    <property type="term" value="F:ATP binding"/>
    <property type="evidence" value="ECO:0007669"/>
    <property type="project" value="UniProtKB-KW"/>
</dbReference>
<dbReference type="GO" id="GO:0070166">
    <property type="term" value="P:enamel mineralization"/>
    <property type="evidence" value="ECO:0007669"/>
    <property type="project" value="TreeGrafter"/>
</dbReference>
<reference evidence="10" key="2">
    <citation type="submission" date="2025-09" db="UniProtKB">
        <authorList>
            <consortium name="Ensembl"/>
        </authorList>
    </citation>
    <scope>IDENTIFICATION</scope>
</reference>
<evidence type="ECO:0000256" key="5">
    <source>
        <dbReference type="ARBA" id="ARBA00023180"/>
    </source>
</evidence>
<reference evidence="10" key="1">
    <citation type="submission" date="2025-08" db="UniProtKB">
        <authorList>
            <consortium name="Ensembl"/>
        </authorList>
    </citation>
    <scope>IDENTIFICATION</scope>
</reference>
<sequence>TGTYTKLFTSHVHIFLADNMDRHHYETFEKFGNETFLLHLDNGRAFGRHSIDEPSILTPLKQCCRIRRSTLLRLRLLSGVRLSDVLRESLSRDALSAVAPLLSEAHLSALDRRLDTVLKAVDQCLDKRTDAVYDDVEDTGQSRDGKTV</sequence>
<dbReference type="Ensembl" id="ENSPMGT00000001058.1">
    <property type="protein sequence ID" value="ENSPMGP00000001002.1"/>
    <property type="gene ID" value="ENSPMGG00000000918.1"/>
</dbReference>
<dbReference type="Proteomes" id="UP000261520">
    <property type="component" value="Unplaced"/>
</dbReference>
<evidence type="ECO:0000256" key="6">
    <source>
        <dbReference type="PIRSR" id="PIRSR624869-1"/>
    </source>
</evidence>
<evidence type="ECO:0000256" key="3">
    <source>
        <dbReference type="ARBA" id="ARBA00023034"/>
    </source>
</evidence>
<dbReference type="PANTHER" id="PTHR12450">
    <property type="entry name" value="DENTIN MATRIX PROTEIN 4 PROTEIN FAM20"/>
    <property type="match status" value="1"/>
</dbReference>
<evidence type="ECO:0000313" key="11">
    <source>
        <dbReference type="Proteomes" id="UP000261520"/>
    </source>
</evidence>
<feature type="binding site" evidence="8">
    <location>
        <position position="41"/>
    </location>
    <ligand>
        <name>Mn(2+)</name>
        <dbReference type="ChEBI" id="CHEBI:29035"/>
    </ligand>
</feature>
<keyword evidence="8" id="KW-0464">Manganese</keyword>